<accession>B1ZNC0</accession>
<protein>
    <recommendedName>
        <fullName evidence="4">Small-conductance mechanosensitive channel</fullName>
    </recommendedName>
</protein>
<feature type="transmembrane region" description="Helical" evidence="1">
    <location>
        <begin position="341"/>
        <end position="362"/>
    </location>
</feature>
<dbReference type="KEGG" id="ote:Oter_0198"/>
<name>B1ZNC0_OPITP</name>
<feature type="transmembrane region" description="Helical" evidence="1">
    <location>
        <begin position="240"/>
        <end position="258"/>
    </location>
</feature>
<keyword evidence="1" id="KW-1133">Transmembrane helix</keyword>
<dbReference type="OrthoDB" id="9769532at2"/>
<feature type="transmembrane region" description="Helical" evidence="1">
    <location>
        <begin position="94"/>
        <end position="114"/>
    </location>
</feature>
<organism evidence="2 3">
    <name type="scientific">Opitutus terrae (strain DSM 11246 / JCM 15787 / PB90-1)</name>
    <dbReference type="NCBI Taxonomy" id="452637"/>
    <lineage>
        <taxon>Bacteria</taxon>
        <taxon>Pseudomonadati</taxon>
        <taxon>Verrucomicrobiota</taxon>
        <taxon>Opitutia</taxon>
        <taxon>Opitutales</taxon>
        <taxon>Opitutaceae</taxon>
        <taxon>Opitutus</taxon>
    </lineage>
</organism>
<sequence length="369" mass="41756">MNAPSSTRIAGLVTVAATLLLPLTGAWLSGRDLRPLRAFPPPLDIPADYPRWSWFAGMLVFASVAAVWLPFVRSRHAEFPVLAPAAAAPAVSRFPSWGWIAFGWTTVWWVLAWTRFPWFAALQRTTFFPLWLGFVVTLNAWIVQRGRTPTMLRLPARWLALFGFSAAFWWMFEWLNRFAQNWHYLGVEDFGPRAYVVHASLCFSTVLPAVLAMREVLATFPALQQKTERGPRWGWLDRRITGAALLLVALVALSFTGARPQEFYPALWVAPLALLFGCGIVSGRRGVWTELAAGEWQRAAGWALAALACGFFWEMWNLPSAAKWIYTVPYVDRWHVFEMPLLGYAGYLGFGLECALVTEWVIGRERDTR</sequence>
<dbReference type="eggNOG" id="ENOG502Z88D">
    <property type="taxonomic scope" value="Bacteria"/>
</dbReference>
<gene>
    <name evidence="2" type="ordered locus">Oter_0198</name>
</gene>
<feature type="transmembrane region" description="Helical" evidence="1">
    <location>
        <begin position="195"/>
        <end position="220"/>
    </location>
</feature>
<evidence type="ECO:0008006" key="4">
    <source>
        <dbReference type="Google" id="ProtNLM"/>
    </source>
</evidence>
<proteinExistence type="predicted"/>
<reference evidence="2 3" key="1">
    <citation type="journal article" date="2011" name="J. Bacteriol.">
        <title>Genome sequence of the verrucomicrobium Opitutus terrae PB90-1, an abundant inhabitant of rice paddy soil ecosystems.</title>
        <authorList>
            <person name="van Passel M.W."/>
            <person name="Kant R."/>
            <person name="Palva A."/>
            <person name="Copeland A."/>
            <person name="Lucas S."/>
            <person name="Lapidus A."/>
            <person name="Glavina del Rio T."/>
            <person name="Pitluck S."/>
            <person name="Goltsman E."/>
            <person name="Clum A."/>
            <person name="Sun H."/>
            <person name="Schmutz J."/>
            <person name="Larimer F.W."/>
            <person name="Land M.L."/>
            <person name="Hauser L."/>
            <person name="Kyrpides N."/>
            <person name="Mikhailova N."/>
            <person name="Richardson P.P."/>
            <person name="Janssen P.H."/>
            <person name="de Vos W.M."/>
            <person name="Smidt H."/>
        </authorList>
    </citation>
    <scope>NUCLEOTIDE SEQUENCE [LARGE SCALE GENOMIC DNA]</scope>
    <source>
        <strain evidence="3">DSM 11246 / JCM 15787 / PB90-1</strain>
    </source>
</reference>
<feature type="transmembrane region" description="Helical" evidence="1">
    <location>
        <begin position="299"/>
        <end position="316"/>
    </location>
</feature>
<keyword evidence="1" id="KW-0812">Transmembrane</keyword>
<feature type="transmembrane region" description="Helical" evidence="1">
    <location>
        <begin position="52"/>
        <end position="73"/>
    </location>
</feature>
<dbReference type="EMBL" id="CP001032">
    <property type="protein sequence ID" value="ACB73489.1"/>
    <property type="molecule type" value="Genomic_DNA"/>
</dbReference>
<feature type="transmembrane region" description="Helical" evidence="1">
    <location>
        <begin position="156"/>
        <end position="175"/>
    </location>
</feature>
<dbReference type="RefSeq" id="WP_012373027.1">
    <property type="nucleotide sequence ID" value="NC_010571.1"/>
</dbReference>
<dbReference type="Proteomes" id="UP000007013">
    <property type="component" value="Chromosome"/>
</dbReference>
<evidence type="ECO:0000313" key="3">
    <source>
        <dbReference type="Proteomes" id="UP000007013"/>
    </source>
</evidence>
<dbReference type="AlphaFoldDB" id="B1ZNC0"/>
<evidence type="ECO:0000313" key="2">
    <source>
        <dbReference type="EMBL" id="ACB73489.1"/>
    </source>
</evidence>
<dbReference type="HOGENOM" id="CLU_721425_0_0_0"/>
<evidence type="ECO:0000256" key="1">
    <source>
        <dbReference type="SAM" id="Phobius"/>
    </source>
</evidence>
<feature type="transmembrane region" description="Helical" evidence="1">
    <location>
        <begin position="264"/>
        <end position="287"/>
    </location>
</feature>
<keyword evidence="1" id="KW-0472">Membrane</keyword>
<keyword evidence="3" id="KW-1185">Reference proteome</keyword>
<feature type="transmembrane region" description="Helical" evidence="1">
    <location>
        <begin position="126"/>
        <end position="144"/>
    </location>
</feature>